<gene>
    <name evidence="5" type="primary">macA_3</name>
    <name evidence="5" type="ORF">Pla52n_21690</name>
</gene>
<reference evidence="5 6" key="1">
    <citation type="submission" date="2019-02" db="EMBL/GenBank/DDBJ databases">
        <title>Deep-cultivation of Planctomycetes and their phenomic and genomic characterization uncovers novel biology.</title>
        <authorList>
            <person name="Wiegand S."/>
            <person name="Jogler M."/>
            <person name="Boedeker C."/>
            <person name="Pinto D."/>
            <person name="Vollmers J."/>
            <person name="Rivas-Marin E."/>
            <person name="Kohn T."/>
            <person name="Peeters S.H."/>
            <person name="Heuer A."/>
            <person name="Rast P."/>
            <person name="Oberbeckmann S."/>
            <person name="Bunk B."/>
            <person name="Jeske O."/>
            <person name="Meyerdierks A."/>
            <person name="Storesund J.E."/>
            <person name="Kallscheuer N."/>
            <person name="Luecker S."/>
            <person name="Lage O.M."/>
            <person name="Pohl T."/>
            <person name="Merkel B.J."/>
            <person name="Hornburger P."/>
            <person name="Mueller R.-W."/>
            <person name="Bruemmer F."/>
            <person name="Labrenz M."/>
            <person name="Spormann A.M."/>
            <person name="Op Den Camp H."/>
            <person name="Overmann J."/>
            <person name="Amann R."/>
            <person name="Jetten M.S.M."/>
            <person name="Mascher T."/>
            <person name="Medema M.H."/>
            <person name="Devos D.P."/>
            <person name="Kaster A.-K."/>
            <person name="Ovreas L."/>
            <person name="Rohde M."/>
            <person name="Galperin M.Y."/>
            <person name="Jogler C."/>
        </authorList>
    </citation>
    <scope>NUCLEOTIDE SEQUENCE [LARGE SCALE GENOMIC DNA]</scope>
    <source>
        <strain evidence="5 6">Pla52n</strain>
    </source>
</reference>
<dbReference type="Pfam" id="PF25990">
    <property type="entry name" value="Beta-barrel_YknX"/>
    <property type="match status" value="1"/>
</dbReference>
<dbReference type="Gene3D" id="2.40.420.20">
    <property type="match status" value="1"/>
</dbReference>
<evidence type="ECO:0000256" key="3">
    <source>
        <dbReference type="SAM" id="Phobius"/>
    </source>
</evidence>
<evidence type="ECO:0000259" key="4">
    <source>
        <dbReference type="Pfam" id="PF25990"/>
    </source>
</evidence>
<dbReference type="EMBL" id="SJPN01000002">
    <property type="protein sequence ID" value="TWU06448.1"/>
    <property type="molecule type" value="Genomic_DNA"/>
</dbReference>
<name>A0A5C6B3D9_9BACT</name>
<evidence type="ECO:0000256" key="2">
    <source>
        <dbReference type="ARBA" id="ARBA00023054"/>
    </source>
</evidence>
<comment type="subcellular location">
    <subcellularLocation>
        <location evidence="1">Cell envelope</location>
    </subcellularLocation>
</comment>
<evidence type="ECO:0000313" key="6">
    <source>
        <dbReference type="Proteomes" id="UP000320176"/>
    </source>
</evidence>
<proteinExistence type="predicted"/>
<dbReference type="PANTHER" id="PTHR32347:SF23">
    <property type="entry name" value="BLL5650 PROTEIN"/>
    <property type="match status" value="1"/>
</dbReference>
<dbReference type="Gene3D" id="2.40.30.170">
    <property type="match status" value="1"/>
</dbReference>
<sequence length="486" mass="53983">MTTQSFPQTRTRRIDRAGSVSSTLVLCCSVIAFMAVGAQLAFGTVTGLLSSFFAEKTTLDFLTTRPVLDAFHHVVLERGEIESSSNVEVRCEVSSRGSAGINILQIVPEGTWVEKGDFLVRLDDSALQTQLIQQQIVCSNSESAVIEAEANRDAARLALEEYADGTYKEQVVQQESDIFVARENLRRAEEYLIYSKRLAQRGYIPEAQLEADTFAVEKARKELTVAETKLEVMQTYSRQKMLTQLNANIKTAEARLDAREKTWKLDKLQLAEIETQIAHCQIVAPTAGQVVYANRATRSSTTVLIEEGVPVRERQVIINLPDPSKMRVIAKVHESRISHVRPGLRAELLLDAMPEEVLVGKVTEVSEYPLPAVSVYMDHVKEYEVAIEIDSPPRDLRPGMTSEVKILVQKIDEALQLPIESVIERNGRFFCGVASPDGSVATREIEIGDANETDVIILSGLSDRDEVIMNLSEPEIQEALDLPVQA</sequence>
<keyword evidence="6" id="KW-1185">Reference proteome</keyword>
<feature type="transmembrane region" description="Helical" evidence="3">
    <location>
        <begin position="20"/>
        <end position="42"/>
    </location>
</feature>
<feature type="domain" description="YknX-like beta-barrel" evidence="4">
    <location>
        <begin position="326"/>
        <end position="406"/>
    </location>
</feature>
<keyword evidence="3" id="KW-1133">Transmembrane helix</keyword>
<protein>
    <submittedName>
        <fullName evidence="5">Macrolide export protein MacA</fullName>
    </submittedName>
</protein>
<keyword evidence="2" id="KW-0175">Coiled coil</keyword>
<dbReference type="PANTHER" id="PTHR32347">
    <property type="entry name" value="EFFLUX SYSTEM COMPONENT YKNX-RELATED"/>
    <property type="match status" value="1"/>
</dbReference>
<organism evidence="5 6">
    <name type="scientific">Stieleria varia</name>
    <dbReference type="NCBI Taxonomy" id="2528005"/>
    <lineage>
        <taxon>Bacteria</taxon>
        <taxon>Pseudomonadati</taxon>
        <taxon>Planctomycetota</taxon>
        <taxon>Planctomycetia</taxon>
        <taxon>Pirellulales</taxon>
        <taxon>Pirellulaceae</taxon>
        <taxon>Stieleria</taxon>
    </lineage>
</organism>
<keyword evidence="3" id="KW-0812">Transmembrane</keyword>
<evidence type="ECO:0000313" key="5">
    <source>
        <dbReference type="EMBL" id="TWU06448.1"/>
    </source>
</evidence>
<dbReference type="GO" id="GO:0030313">
    <property type="term" value="C:cell envelope"/>
    <property type="evidence" value="ECO:0007669"/>
    <property type="project" value="UniProtKB-SubCell"/>
</dbReference>
<dbReference type="AlphaFoldDB" id="A0A5C6B3D9"/>
<dbReference type="Gene3D" id="1.10.287.470">
    <property type="entry name" value="Helix hairpin bin"/>
    <property type="match status" value="1"/>
</dbReference>
<dbReference type="OrthoDB" id="259669at2"/>
<comment type="caution">
    <text evidence="5">The sequence shown here is derived from an EMBL/GenBank/DDBJ whole genome shotgun (WGS) entry which is preliminary data.</text>
</comment>
<accession>A0A5C6B3D9</accession>
<dbReference type="Gene3D" id="2.40.50.100">
    <property type="match status" value="1"/>
</dbReference>
<dbReference type="Proteomes" id="UP000320176">
    <property type="component" value="Unassembled WGS sequence"/>
</dbReference>
<evidence type="ECO:0000256" key="1">
    <source>
        <dbReference type="ARBA" id="ARBA00004196"/>
    </source>
</evidence>
<dbReference type="RefSeq" id="WP_146519528.1">
    <property type="nucleotide sequence ID" value="NZ_CP151726.1"/>
</dbReference>
<keyword evidence="3" id="KW-0472">Membrane</keyword>
<dbReference type="InterPro" id="IPR058636">
    <property type="entry name" value="Beta-barrel_YknX"/>
</dbReference>
<dbReference type="InterPro" id="IPR050465">
    <property type="entry name" value="UPF0194_transport"/>
</dbReference>